<evidence type="ECO:0000256" key="1">
    <source>
        <dbReference type="SAM" id="MobiDB-lite"/>
    </source>
</evidence>
<evidence type="ECO:0008006" key="4">
    <source>
        <dbReference type="Google" id="ProtNLM"/>
    </source>
</evidence>
<organism evidence="2 3">
    <name type="scientific">Catenaria anguillulae PL171</name>
    <dbReference type="NCBI Taxonomy" id="765915"/>
    <lineage>
        <taxon>Eukaryota</taxon>
        <taxon>Fungi</taxon>
        <taxon>Fungi incertae sedis</taxon>
        <taxon>Blastocladiomycota</taxon>
        <taxon>Blastocladiomycetes</taxon>
        <taxon>Blastocladiales</taxon>
        <taxon>Catenariaceae</taxon>
        <taxon>Catenaria</taxon>
    </lineage>
</organism>
<dbReference type="AlphaFoldDB" id="A0A1Y2HIV8"/>
<evidence type="ECO:0000313" key="3">
    <source>
        <dbReference type="Proteomes" id="UP000193411"/>
    </source>
</evidence>
<feature type="region of interest" description="Disordered" evidence="1">
    <location>
        <begin position="1"/>
        <end position="20"/>
    </location>
</feature>
<dbReference type="Gene3D" id="2.30.30.490">
    <property type="match status" value="1"/>
</dbReference>
<evidence type="ECO:0000313" key="2">
    <source>
        <dbReference type="EMBL" id="ORZ34538.1"/>
    </source>
</evidence>
<sequence length="395" mass="43164">MVIGDESDLKYPPAPAAGSPRDEVCVGDLVRDRNRAGYMWVVREIDMSAKKPTAHLLRVVSGSETLTGDGERFFAVPECITTQVRHLSIKASGRVDQLYTGTSYTSLTNVRGCPACRLGTIVYPPEEVALDLPANLANPLIQVRALSADLYPPIASTSVAQVWVRDQWVFLYDYVYFAVGPDGEPVVHDPEADTHDDAAAEQPGLYAIAQVVGLVERQENDKDAAAEDTDAEVQVFHSPDMVDFEVEFLGRWDSLNHSNLHPAARHPRRLFLTEKRAVIPATAVVGTLCIVPLSHVNDAYFDFPHNFVTVGEHKEHDPLAALRVDPHAQRPVNPADDPATDPLGLQAFTELAINNYSVSVLIHLGRQLKSYAFKAGKPISPPATALAHGRSKTSP</sequence>
<name>A0A1Y2HIV8_9FUNG</name>
<keyword evidence="3" id="KW-1185">Reference proteome</keyword>
<proteinExistence type="predicted"/>
<dbReference type="EMBL" id="MCFL01000027">
    <property type="protein sequence ID" value="ORZ34538.1"/>
    <property type="molecule type" value="Genomic_DNA"/>
</dbReference>
<comment type="caution">
    <text evidence="2">The sequence shown here is derived from an EMBL/GenBank/DDBJ whole genome shotgun (WGS) entry which is preliminary data.</text>
</comment>
<dbReference type="Proteomes" id="UP000193411">
    <property type="component" value="Unassembled WGS sequence"/>
</dbReference>
<protein>
    <recommendedName>
        <fullName evidence="4">BAH domain-containing protein</fullName>
    </recommendedName>
</protein>
<accession>A0A1Y2HIV8</accession>
<reference evidence="2 3" key="1">
    <citation type="submission" date="2016-07" db="EMBL/GenBank/DDBJ databases">
        <title>Pervasive Adenine N6-methylation of Active Genes in Fungi.</title>
        <authorList>
            <consortium name="DOE Joint Genome Institute"/>
            <person name="Mondo S.J."/>
            <person name="Dannebaum R.O."/>
            <person name="Kuo R.C."/>
            <person name="Labutti K."/>
            <person name="Haridas S."/>
            <person name="Kuo A."/>
            <person name="Salamov A."/>
            <person name="Ahrendt S.R."/>
            <person name="Lipzen A."/>
            <person name="Sullivan W."/>
            <person name="Andreopoulos W.B."/>
            <person name="Clum A."/>
            <person name="Lindquist E."/>
            <person name="Daum C."/>
            <person name="Ramamoorthy G.K."/>
            <person name="Gryganskyi A."/>
            <person name="Culley D."/>
            <person name="Magnuson J.K."/>
            <person name="James T.Y."/>
            <person name="O'Malley M.A."/>
            <person name="Stajich J.E."/>
            <person name="Spatafora J.W."/>
            <person name="Visel A."/>
            <person name="Grigoriev I.V."/>
        </authorList>
    </citation>
    <scope>NUCLEOTIDE SEQUENCE [LARGE SCALE GENOMIC DNA]</scope>
    <source>
        <strain evidence="2 3">PL171</strain>
    </source>
</reference>
<dbReference type="InterPro" id="IPR043151">
    <property type="entry name" value="BAH_sf"/>
</dbReference>
<gene>
    <name evidence="2" type="ORF">BCR44DRAFT_1146990</name>
</gene>